<reference evidence="5 6" key="3">
    <citation type="journal article" date="2014" name="Nat. Genet.">
        <title>Whole-genome sequence of a flatfish provides insights into ZW sex chromosome evolution and adaptation to a benthic lifestyle.</title>
        <authorList>
            <person name="Chen S."/>
            <person name="Zhang G."/>
            <person name="Shao C."/>
            <person name="Huang Q."/>
            <person name="Liu G."/>
            <person name="Zhang P."/>
            <person name="Song W."/>
            <person name="An N."/>
            <person name="Chalopin D."/>
            <person name="Volff J.N."/>
            <person name="Hong Y."/>
            <person name="Li Q."/>
            <person name="Sha Z."/>
            <person name="Zhou H."/>
            <person name="Xie M."/>
            <person name="Yu Q."/>
            <person name="Liu Y."/>
            <person name="Xiang H."/>
            <person name="Wang N."/>
            <person name="Wu K."/>
            <person name="Yang C."/>
            <person name="Zhou Q."/>
            <person name="Liao X."/>
            <person name="Yang L."/>
            <person name="Hu Q."/>
            <person name="Zhang J."/>
            <person name="Meng L."/>
            <person name="Jin L."/>
            <person name="Tian Y."/>
            <person name="Lian J."/>
            <person name="Yang J."/>
            <person name="Miao G."/>
            <person name="Liu S."/>
            <person name="Liang Z."/>
            <person name="Yan F."/>
            <person name="Li Y."/>
            <person name="Sun B."/>
            <person name="Zhang H."/>
            <person name="Zhang J."/>
            <person name="Zhu Y."/>
            <person name="Du M."/>
            <person name="Zhao Y."/>
            <person name="Schartl M."/>
            <person name="Tang Q."/>
            <person name="Wang J."/>
        </authorList>
    </citation>
    <scope>NUCLEOTIDE SEQUENCE</scope>
</reference>
<protein>
    <submittedName>
        <fullName evidence="4">CXC chemokine</fullName>
    </submittedName>
</protein>
<proteinExistence type="evidence at transcript level"/>
<reference evidence="4" key="1">
    <citation type="submission" date="2011-10" db="EMBL/GenBank/DDBJ databases">
        <authorList>
            <person name="Li Y.-X."/>
            <person name="Sun L."/>
        </authorList>
    </citation>
    <scope>NUCLEOTIDE SEQUENCE</scope>
</reference>
<dbReference type="Proteomes" id="UP000265120">
    <property type="component" value="Chromosome 9"/>
</dbReference>
<feature type="signal peptide" evidence="2">
    <location>
        <begin position="1"/>
        <end position="25"/>
    </location>
</feature>
<dbReference type="InterPro" id="IPR001811">
    <property type="entry name" value="Chemokine_IL8-like_dom"/>
</dbReference>
<name>I3VA02_CYNSE</name>
<evidence type="ECO:0000313" key="4">
    <source>
        <dbReference type="EMBL" id="AFK76079.1"/>
    </source>
</evidence>
<evidence type="ECO:0000256" key="2">
    <source>
        <dbReference type="SAM" id="SignalP"/>
    </source>
</evidence>
<organism evidence="4">
    <name type="scientific">Cynoglossus semilaevis</name>
    <name type="common">Tongue sole</name>
    <dbReference type="NCBI Taxonomy" id="244447"/>
    <lineage>
        <taxon>Eukaryota</taxon>
        <taxon>Metazoa</taxon>
        <taxon>Chordata</taxon>
        <taxon>Craniata</taxon>
        <taxon>Vertebrata</taxon>
        <taxon>Euteleostomi</taxon>
        <taxon>Actinopterygii</taxon>
        <taxon>Neopterygii</taxon>
        <taxon>Teleostei</taxon>
        <taxon>Neoteleostei</taxon>
        <taxon>Acanthomorphata</taxon>
        <taxon>Carangaria</taxon>
        <taxon>Pleuronectiformes</taxon>
        <taxon>Pleuronectoidei</taxon>
        <taxon>Cynoglossidae</taxon>
        <taxon>Cynoglossinae</taxon>
        <taxon>Cynoglossus</taxon>
    </lineage>
</organism>
<reference evidence="5" key="4">
    <citation type="submission" date="2025-05" db="UniProtKB">
        <authorList>
            <consortium name="Ensembl"/>
        </authorList>
    </citation>
    <scope>IDENTIFICATION</scope>
</reference>
<dbReference type="GeneID" id="103383965"/>
<dbReference type="GO" id="GO:0005615">
    <property type="term" value="C:extracellular space"/>
    <property type="evidence" value="ECO:0007669"/>
    <property type="project" value="UniProtKB-KW"/>
</dbReference>
<dbReference type="STRING" id="244447.ENSCSEP00000012909"/>
<reference evidence="4" key="2">
    <citation type="journal article" date="2012" name="Dev. Comp. Immunol.">
        <title>CsCXCe1: A novel Cynoglossus semilaevis CXC chemokine that functions as a chemoattractant and an immunomodulator for peripheral blood leukocytes.</title>
        <authorList>
            <person name="Li Y.X."/>
            <person name="Hu Y.H."/>
            <person name="Sun J.S."/>
            <person name="Sun L."/>
        </authorList>
    </citation>
    <scope>NUCLEOTIDE SEQUENCE</scope>
</reference>
<dbReference type="KEGG" id="csem:103383965"/>
<accession>I3VA02</accession>
<dbReference type="OrthoDB" id="8460355at2759"/>
<sequence>MALIQNSPVLLLFVVAAIYIQLDQAAQNTIPGRCWCPKSVKFTKGNMTDFQVLERHPGCDKTELIVTMAEADNSTAQICINTQGKMAKNFLKCWERIKKEESRKMECINKRRKTE</sequence>
<keyword evidence="1" id="KW-0202">Cytokine</keyword>
<dbReference type="Ensembl" id="ENSCSET00000013065.1">
    <property type="protein sequence ID" value="ENSCSEP00000012909.1"/>
    <property type="gene ID" value="ENSCSEG00000008336.1"/>
</dbReference>
<dbReference type="EMBL" id="JN862930">
    <property type="protein sequence ID" value="AFK76079.1"/>
    <property type="molecule type" value="mRNA"/>
</dbReference>
<dbReference type="GeneTree" id="ENSGT00940000176858"/>
<gene>
    <name evidence="4" type="primary">CXC1</name>
</gene>
<evidence type="ECO:0000313" key="6">
    <source>
        <dbReference type="Proteomes" id="UP000265120"/>
    </source>
</evidence>
<dbReference type="OMA" id="CIQLFQA"/>
<dbReference type="Pfam" id="PF00048">
    <property type="entry name" value="IL8"/>
    <property type="match status" value="1"/>
</dbReference>
<keyword evidence="2" id="KW-0732">Signal</keyword>
<dbReference type="InterPro" id="IPR036048">
    <property type="entry name" value="Interleukin_8-like_sf"/>
</dbReference>
<dbReference type="RefSeq" id="NP_001281152.1">
    <property type="nucleotide sequence ID" value="NM_001294223.1"/>
</dbReference>
<evidence type="ECO:0000259" key="3">
    <source>
        <dbReference type="Pfam" id="PF00048"/>
    </source>
</evidence>
<dbReference type="AlphaFoldDB" id="I3VA02"/>
<evidence type="ECO:0000256" key="1">
    <source>
        <dbReference type="ARBA" id="ARBA00022514"/>
    </source>
</evidence>
<evidence type="ECO:0000313" key="5">
    <source>
        <dbReference type="Ensembl" id="ENSCSEP00000012909.1"/>
    </source>
</evidence>
<keyword evidence="6" id="KW-1185">Reference proteome</keyword>
<dbReference type="GO" id="GO:0006955">
    <property type="term" value="P:immune response"/>
    <property type="evidence" value="ECO:0007669"/>
    <property type="project" value="InterPro"/>
</dbReference>
<dbReference type="SUPFAM" id="SSF54117">
    <property type="entry name" value="Interleukin 8-like chemokines"/>
    <property type="match status" value="1"/>
</dbReference>
<dbReference type="Gene3D" id="2.40.50.40">
    <property type="match status" value="1"/>
</dbReference>
<feature type="domain" description="Chemokine interleukin-8-like" evidence="3">
    <location>
        <begin position="33"/>
        <end position="94"/>
    </location>
</feature>
<dbReference type="GO" id="GO:0008009">
    <property type="term" value="F:chemokine activity"/>
    <property type="evidence" value="ECO:0007669"/>
    <property type="project" value="InterPro"/>
</dbReference>
<feature type="chain" id="PRO_5044734687" evidence="2">
    <location>
        <begin position="26"/>
        <end position="115"/>
    </location>
</feature>